<dbReference type="GO" id="GO:0016779">
    <property type="term" value="F:nucleotidyltransferase activity"/>
    <property type="evidence" value="ECO:0007669"/>
    <property type="project" value="UniProtKB-KW"/>
</dbReference>
<evidence type="ECO:0000256" key="14">
    <source>
        <dbReference type="ARBA" id="ARBA00023124"/>
    </source>
</evidence>
<evidence type="ECO:0000256" key="7">
    <source>
        <dbReference type="ARBA" id="ARBA00022695"/>
    </source>
</evidence>
<keyword evidence="5" id="KW-1048">Host nucleus</keyword>
<dbReference type="GO" id="GO:0046872">
    <property type="term" value="F:metal ion binding"/>
    <property type="evidence" value="ECO:0007669"/>
    <property type="project" value="UniProtKB-KW"/>
</dbReference>
<dbReference type="GO" id="GO:0042025">
    <property type="term" value="C:host cell nucleus"/>
    <property type="evidence" value="ECO:0007669"/>
    <property type="project" value="UniProtKB-SubCell"/>
</dbReference>
<keyword evidence="20" id="KW-1185">Reference proteome</keyword>
<feature type="domain" description="CRESS-DNA virus Rep endonuclease" evidence="18">
    <location>
        <begin position="4"/>
        <end position="109"/>
    </location>
</feature>
<keyword evidence="8" id="KW-0235">DNA replication</keyword>
<organism evidence="19 20">
    <name type="scientific">Plant associated genomovirus 29</name>
    <dbReference type="NCBI Taxonomy" id="2604910"/>
    <lineage>
        <taxon>Viruses</taxon>
        <taxon>Monodnaviria</taxon>
        <taxon>Shotokuvirae</taxon>
        <taxon>Cressdnaviricota</taxon>
        <taxon>Repensiviricetes</taxon>
        <taxon>Geplafuvirales</taxon>
        <taxon>Genomoviridae</taxon>
        <taxon>Gemykibivirus</taxon>
        <taxon>Gemykibivirus planta2</taxon>
    </lineage>
</organism>
<evidence type="ECO:0000256" key="12">
    <source>
        <dbReference type="ARBA" id="ARBA00022759"/>
    </source>
</evidence>
<reference evidence="19" key="1">
    <citation type="submission" date="2019-05" db="EMBL/GenBank/DDBJ databases">
        <title>Genomovirus associated with cacti.</title>
        <authorList>
            <person name="Fontenele R.S."/>
            <person name="Majure L.C."/>
            <person name="Roumagnac P."/>
            <person name="Wojciechowski M."/>
            <person name="Varsani A."/>
        </authorList>
    </citation>
    <scope>NUCLEOTIDE SEQUENCE</scope>
    <source>
        <strain evidence="19">Sag_SP219</strain>
    </source>
</reference>
<evidence type="ECO:0000256" key="6">
    <source>
        <dbReference type="ARBA" id="ARBA00022679"/>
    </source>
</evidence>
<evidence type="ECO:0000256" key="9">
    <source>
        <dbReference type="ARBA" id="ARBA00022722"/>
    </source>
</evidence>
<gene>
    <name evidence="19" type="primary">rep</name>
</gene>
<keyword evidence="13" id="KW-0378">Hydrolase</keyword>
<evidence type="ECO:0000256" key="17">
    <source>
        <dbReference type="PIRSR" id="PIRSR601191-2"/>
    </source>
</evidence>
<dbReference type="Pfam" id="PF08283">
    <property type="entry name" value="Gemini_AL1_M"/>
    <property type="match status" value="1"/>
</dbReference>
<feature type="binding site" evidence="17">
    <location>
        <position position="41"/>
    </location>
    <ligand>
        <name>a divalent metal cation</name>
        <dbReference type="ChEBI" id="CHEBI:60240"/>
    </ligand>
</feature>
<evidence type="ECO:0000256" key="10">
    <source>
        <dbReference type="ARBA" id="ARBA00022723"/>
    </source>
</evidence>
<evidence type="ECO:0000256" key="3">
    <source>
        <dbReference type="ARBA" id="ARBA00011488"/>
    </source>
</evidence>
<evidence type="ECO:0000256" key="2">
    <source>
        <dbReference type="ARBA" id="ARBA00006240"/>
    </source>
</evidence>
<evidence type="ECO:0000313" key="20">
    <source>
        <dbReference type="Proteomes" id="UP000676026"/>
    </source>
</evidence>
<protein>
    <recommendedName>
        <fullName evidence="4">Replication-associated protein</fullName>
    </recommendedName>
</protein>
<dbReference type="GO" id="GO:0000166">
    <property type="term" value="F:nucleotide binding"/>
    <property type="evidence" value="ECO:0007669"/>
    <property type="project" value="UniProtKB-KW"/>
</dbReference>
<comment type="subcellular location">
    <subcellularLocation>
        <location evidence="1">Host nucleus</location>
    </subcellularLocation>
</comment>
<evidence type="ECO:0000259" key="18">
    <source>
        <dbReference type="PROSITE" id="PS52020"/>
    </source>
</evidence>
<proteinExistence type="inferred from homology"/>
<feature type="binding site" evidence="17">
    <location>
        <position position="94"/>
    </location>
    <ligand>
        <name>a divalent metal cation</name>
        <dbReference type="ChEBI" id="CHEBI:60240"/>
    </ligand>
</feature>
<dbReference type="KEGG" id="vg:80536456"/>
<keyword evidence="15" id="KW-0238">DNA-binding</keyword>
<dbReference type="InterPro" id="IPR001301">
    <property type="entry name" value="Gemini_AL1_CLV"/>
</dbReference>
<dbReference type="SUPFAM" id="SSF55464">
    <property type="entry name" value="Origin of replication-binding domain, RBD-like"/>
    <property type="match status" value="1"/>
</dbReference>
<dbReference type="GO" id="GO:0016888">
    <property type="term" value="F:DNA endonuclease activity, producing 5'-phosphomonoesters"/>
    <property type="evidence" value="ECO:0007669"/>
    <property type="project" value="InterPro"/>
</dbReference>
<comment type="similarity">
    <text evidence="2">Belongs to the geminiviridae Rep protein family.</text>
</comment>
<dbReference type="EMBL" id="MK947376">
    <property type="protein sequence ID" value="QFR58261.1"/>
    <property type="molecule type" value="Genomic_DNA"/>
</dbReference>
<evidence type="ECO:0000256" key="15">
    <source>
        <dbReference type="ARBA" id="ARBA00023125"/>
    </source>
</evidence>
<sequence length="328" mass="37219">MSFYFNAKYGLFTYAQCGDLDPFDVVCLFSELGAECIIGREEHQDGGTHLHAFAAWEKKFRSRRTDIFDVGGFHPNVVPSRGTPEGGYDYATKDGDIVGGGLERPNGSKVPCTSDAWATIINAESRDEFWRLVSELAPRSLACNFNSLRNYSEWKYREDPAPYEHPADIGFNTGNFPELDEWVQHNLERHSRGGERLQSLVIFGPSRKGKTLWARSLGSHAYFGGLFSLDENLSDAKYAVFDDMQGGLEFFHAYKFWLGSQHQFYATDKYKGKKLIKWGRPSIYLANSDPREDRGADSDWLNANCKFVYLDEDITVLNARASNTHTEH</sequence>
<dbReference type="GO" id="GO:0003677">
    <property type="term" value="F:DNA binding"/>
    <property type="evidence" value="ECO:0007669"/>
    <property type="project" value="UniProtKB-KW"/>
</dbReference>
<accession>A0A5P8PNC1</accession>
<feature type="active site" description="For DNA cleavage activity" evidence="16">
    <location>
        <position position="90"/>
    </location>
</feature>
<keyword evidence="12" id="KW-0255">Endonuclease</keyword>
<comment type="subunit">
    <text evidence="3">Homooligomer. Rep binds to repeated DNA motifs (iterons). Forms the O-complex, which is a Rep-DNA complex involved in the initiation of RCR. Part of the C- and V-complexes which are RepA-Rep-DNA complexes involved in the c-sense and v-sense transcription.</text>
</comment>
<keyword evidence="6" id="KW-0808">Transferase</keyword>
<evidence type="ECO:0000256" key="16">
    <source>
        <dbReference type="PIRSR" id="PIRSR601191-1"/>
    </source>
</evidence>
<dbReference type="PRINTS" id="PR00228">
    <property type="entry name" value="GEMCOATCLVL1"/>
</dbReference>
<comment type="cofactor">
    <cofactor evidence="17">
        <name>Mg(2+)</name>
        <dbReference type="ChEBI" id="CHEBI:18420"/>
    </cofactor>
    <cofactor evidence="17">
        <name>Mn(2+)</name>
        <dbReference type="ChEBI" id="CHEBI:29035"/>
    </cofactor>
    <text evidence="17">Divalent metal cations, possibly Mg(2+) or Mn(2+).</text>
</comment>
<evidence type="ECO:0000256" key="1">
    <source>
        <dbReference type="ARBA" id="ARBA00004147"/>
    </source>
</evidence>
<keyword evidence="11" id="KW-0547">Nucleotide-binding</keyword>
<keyword evidence="7" id="KW-0548">Nucleotidyltransferase</keyword>
<dbReference type="Pfam" id="PF00799">
    <property type="entry name" value="Gemini_AL1"/>
    <property type="match status" value="1"/>
</dbReference>
<dbReference type="GO" id="GO:0005198">
    <property type="term" value="F:structural molecule activity"/>
    <property type="evidence" value="ECO:0007669"/>
    <property type="project" value="InterPro"/>
</dbReference>
<dbReference type="Gene3D" id="3.40.1310.20">
    <property type="match status" value="1"/>
</dbReference>
<dbReference type="Proteomes" id="UP000676026">
    <property type="component" value="Segment"/>
</dbReference>
<dbReference type="InterPro" id="IPR049912">
    <property type="entry name" value="CRESS_DNA_REP"/>
</dbReference>
<dbReference type="RefSeq" id="YP_010798307.1">
    <property type="nucleotide sequence ID" value="NC_076408.1"/>
</dbReference>
<dbReference type="PRINTS" id="PR00227">
    <property type="entry name" value="GEMCOATAL1"/>
</dbReference>
<feature type="binding site" evidence="17">
    <location>
        <position position="49"/>
    </location>
    <ligand>
        <name>a divalent metal cation</name>
        <dbReference type="ChEBI" id="CHEBI:60240"/>
    </ligand>
</feature>
<evidence type="ECO:0000313" key="19">
    <source>
        <dbReference type="EMBL" id="QFR58261.1"/>
    </source>
</evidence>
<dbReference type="GeneID" id="80536456"/>
<dbReference type="SUPFAM" id="SSF52540">
    <property type="entry name" value="P-loop containing nucleoside triphosphate hydrolases"/>
    <property type="match status" value="1"/>
</dbReference>
<dbReference type="GO" id="GO:0006260">
    <property type="term" value="P:DNA replication"/>
    <property type="evidence" value="ECO:0007669"/>
    <property type="project" value="UniProtKB-KW"/>
</dbReference>
<dbReference type="PROSITE" id="PS52020">
    <property type="entry name" value="CRESS_DNA_REP"/>
    <property type="match status" value="1"/>
</dbReference>
<evidence type="ECO:0000256" key="11">
    <source>
        <dbReference type="ARBA" id="ARBA00022741"/>
    </source>
</evidence>
<keyword evidence="14" id="KW-0190">Covalent protein-DNA linkage</keyword>
<dbReference type="InterPro" id="IPR022692">
    <property type="entry name" value="Gemini_AL1_REP_central"/>
</dbReference>
<dbReference type="InterPro" id="IPR027417">
    <property type="entry name" value="P-loop_NTPase"/>
</dbReference>
<evidence type="ECO:0000256" key="4">
    <source>
        <dbReference type="ARBA" id="ARBA00014531"/>
    </source>
</evidence>
<evidence type="ECO:0000256" key="13">
    <source>
        <dbReference type="ARBA" id="ARBA00022801"/>
    </source>
</evidence>
<evidence type="ECO:0000256" key="5">
    <source>
        <dbReference type="ARBA" id="ARBA00022562"/>
    </source>
</evidence>
<dbReference type="InterPro" id="IPR001191">
    <property type="entry name" value="Gemini_AL1_REP"/>
</dbReference>
<keyword evidence="10 17" id="KW-0479">Metal-binding</keyword>
<feature type="binding site" evidence="17">
    <location>
        <position position="51"/>
    </location>
    <ligand>
        <name>a divalent metal cation</name>
        <dbReference type="ChEBI" id="CHEBI:60240"/>
    </ligand>
</feature>
<evidence type="ECO:0000256" key="8">
    <source>
        <dbReference type="ARBA" id="ARBA00022705"/>
    </source>
</evidence>
<keyword evidence="9" id="KW-0540">Nuclease</keyword>
<name>A0A5P8PNC1_9VIRU</name>